<gene>
    <name evidence="2" type="ORF">AWL63_06310</name>
</gene>
<evidence type="ECO:0000313" key="3">
    <source>
        <dbReference type="Proteomes" id="UP000094256"/>
    </source>
</evidence>
<reference evidence="2 3" key="1">
    <citation type="submission" date="2016-01" db="EMBL/GenBank/DDBJ databases">
        <title>Complete genome and mega plasmid sequence of Sphingomonas panacis DCY99 elicits systemic resistance in rice to Xanthomonas oryzae.</title>
        <authorList>
            <person name="Kim Y.J."/>
            <person name="Yang D.C."/>
            <person name="Sing P."/>
        </authorList>
    </citation>
    <scope>NUCLEOTIDE SEQUENCE [LARGE SCALE GENOMIC DNA]</scope>
    <source>
        <strain evidence="2 3">DCY99</strain>
    </source>
</reference>
<evidence type="ECO:0000256" key="1">
    <source>
        <dbReference type="SAM" id="MobiDB-lite"/>
    </source>
</evidence>
<dbReference type="Proteomes" id="UP000094256">
    <property type="component" value="Chromosome"/>
</dbReference>
<dbReference type="AlphaFoldDB" id="A0A1B3Z891"/>
<evidence type="ECO:0000313" key="2">
    <source>
        <dbReference type="EMBL" id="AOH83644.1"/>
    </source>
</evidence>
<dbReference type="STRING" id="1560345.AWL63_06310"/>
<feature type="region of interest" description="Disordered" evidence="1">
    <location>
        <begin position="36"/>
        <end position="77"/>
    </location>
</feature>
<proteinExistence type="predicted"/>
<organism evidence="2 3">
    <name type="scientific">Sphingomonas panacis</name>
    <dbReference type="NCBI Taxonomy" id="1560345"/>
    <lineage>
        <taxon>Bacteria</taxon>
        <taxon>Pseudomonadati</taxon>
        <taxon>Pseudomonadota</taxon>
        <taxon>Alphaproteobacteria</taxon>
        <taxon>Sphingomonadales</taxon>
        <taxon>Sphingomonadaceae</taxon>
        <taxon>Sphingomonas</taxon>
    </lineage>
</organism>
<sequence length="77" mass="8399">MPRRRARSEPDSPQRLALAVARHRLALARLDALRAGRPLPEAPPEPLPPSAAPITPSASPEQTYRNTERLLGEGSDQ</sequence>
<dbReference type="KEGG" id="span:AWL63_06310"/>
<dbReference type="EMBL" id="CP014168">
    <property type="protein sequence ID" value="AOH83644.1"/>
    <property type="molecule type" value="Genomic_DNA"/>
</dbReference>
<name>A0A1B3Z891_9SPHN</name>
<feature type="compositionally biased region" description="Pro residues" evidence="1">
    <location>
        <begin position="40"/>
        <end position="51"/>
    </location>
</feature>
<accession>A0A1B3Z891</accession>
<protein>
    <submittedName>
        <fullName evidence="2">Uncharacterized protein</fullName>
    </submittedName>
</protein>
<feature type="compositionally biased region" description="Low complexity" evidence="1">
    <location>
        <begin position="52"/>
        <end position="61"/>
    </location>
</feature>
<keyword evidence="3" id="KW-1185">Reference proteome</keyword>